<dbReference type="Gramene" id="Manes.01G271800.1.v8.1">
    <property type="protein sequence ID" value="Manes.01G271800.1.v8.1.CDS.1"/>
    <property type="gene ID" value="Manes.01G271800.v8.1"/>
</dbReference>
<dbReference type="InterPro" id="IPR038538">
    <property type="entry name" value="MTERF_sf"/>
</dbReference>
<evidence type="ECO:0000313" key="5">
    <source>
        <dbReference type="Proteomes" id="UP000091857"/>
    </source>
</evidence>
<keyword evidence="2" id="KW-0805">Transcription regulation</keyword>
<protein>
    <submittedName>
        <fullName evidence="4">Uncharacterized protein</fullName>
    </submittedName>
</protein>
<dbReference type="OrthoDB" id="899381at2759"/>
<evidence type="ECO:0000256" key="1">
    <source>
        <dbReference type="ARBA" id="ARBA00007692"/>
    </source>
</evidence>
<dbReference type="GO" id="GO:0009733">
    <property type="term" value="P:response to auxin"/>
    <property type="evidence" value="ECO:0007669"/>
    <property type="project" value="EnsemblPlants"/>
</dbReference>
<evidence type="ECO:0000313" key="4">
    <source>
        <dbReference type="EMBL" id="OAY62498.1"/>
    </source>
</evidence>
<dbReference type="GO" id="GO:0009658">
    <property type="term" value="P:chloroplast organization"/>
    <property type="evidence" value="ECO:0000318"/>
    <property type="project" value="GO_Central"/>
</dbReference>
<dbReference type="Gene3D" id="1.25.70.10">
    <property type="entry name" value="Transcription termination factor 3, mitochondrial"/>
    <property type="match status" value="2"/>
</dbReference>
<dbReference type="GO" id="GO:0006353">
    <property type="term" value="P:DNA-templated transcription termination"/>
    <property type="evidence" value="ECO:0007669"/>
    <property type="project" value="UniProtKB-KW"/>
</dbReference>
<dbReference type="GO" id="GO:0007005">
    <property type="term" value="P:mitochondrion organization"/>
    <property type="evidence" value="ECO:0007669"/>
    <property type="project" value="EnsemblPlants"/>
</dbReference>
<dbReference type="STRING" id="3983.A0A2C9WPG6"/>
<dbReference type="OMA" id="APKILNQ"/>
<evidence type="ECO:0000256" key="3">
    <source>
        <dbReference type="ARBA" id="ARBA00022946"/>
    </source>
</evidence>
<proteinExistence type="inferred from homology"/>
<keyword evidence="2" id="KW-0806">Transcription termination</keyword>
<keyword evidence="3" id="KW-0809">Transit peptide</keyword>
<dbReference type="Proteomes" id="UP000091857">
    <property type="component" value="Chromosome 1"/>
</dbReference>
<reference evidence="5" key="1">
    <citation type="journal article" date="2016" name="Nat. Biotechnol.">
        <title>Sequencing wild and cultivated cassava and related species reveals extensive interspecific hybridization and genetic diversity.</title>
        <authorList>
            <person name="Bredeson J.V."/>
            <person name="Lyons J.B."/>
            <person name="Prochnik S.E."/>
            <person name="Wu G.A."/>
            <person name="Ha C.M."/>
            <person name="Edsinger-Gonzales E."/>
            <person name="Grimwood J."/>
            <person name="Schmutz J."/>
            <person name="Rabbi I.Y."/>
            <person name="Egesi C."/>
            <person name="Nauluvula P."/>
            <person name="Lebot V."/>
            <person name="Ndunguru J."/>
            <person name="Mkamilo G."/>
            <person name="Bart R.S."/>
            <person name="Setter T.L."/>
            <person name="Gleadow R.M."/>
            <person name="Kulakow P."/>
            <person name="Ferguson M.E."/>
            <person name="Rounsley S."/>
            <person name="Rokhsar D.S."/>
        </authorList>
    </citation>
    <scope>NUCLEOTIDE SEQUENCE [LARGE SCALE GENOMIC DNA]</scope>
    <source>
        <strain evidence="5">cv. AM560-2</strain>
    </source>
</reference>
<dbReference type="EMBL" id="CM004387">
    <property type="protein sequence ID" value="OAY62498.1"/>
    <property type="molecule type" value="Genomic_DNA"/>
</dbReference>
<dbReference type="SMART" id="SM00733">
    <property type="entry name" value="Mterf"/>
    <property type="match status" value="4"/>
</dbReference>
<comment type="caution">
    <text evidence="4">The sequence shown here is derived from an EMBL/GenBank/DDBJ whole genome shotgun (WGS) entry which is preliminary data.</text>
</comment>
<sequence length="548" mass="63084">MPFSKSLNAVLCRYFSSLPRQPSFSKIPSKSRPQAIREAQQALTDYLHSTRSLPFAYAEHISKYSLVSLSNLIANIDFSVSDFSRSVRKFLRYHPINEFEFFYESIGIDYNEVRGLLPTKKFFFSEDGSVLSAACALAGFGFPWNKLGILYKEESSIFSRGSEELSSRLHGFKKHGFSNISVIGICMAFPYVLSGEWLEEIDALFDDMKKFFIDFGLGSCIEGNVDAWYEICMKIRVFYDLGFEKGKLGDMVGKSKSIFVDYPVNVFVQKAKFFCRFGVRNEDVGLLLLQRPEIWNYDMEKPLISVKGFLKHFGFSDAELIAIAHKYSHVLGRNKISNLPHVMRAMDLQVWFFNKIKDGDHHLIASYAMREPDEDLDKEFDDCLERIRHSRTPTHTMYKVNFVLGIGFGENALTAKVLDHLHGTSSELQERFDCLLRLGIPFSDLCMMIRMMPKILNQKPEILEQKVNFLCQDIGSSLGELNIFPAYLCFNLENRIKPRYRFHMWLTDRGAQKYSIASIVATSEKNFIARIYGIHPAALKHWFECFSC</sequence>
<dbReference type="AlphaFoldDB" id="A0A2C9WPG6"/>
<dbReference type="GO" id="GO:0009735">
    <property type="term" value="P:response to cytokinin"/>
    <property type="evidence" value="ECO:0007669"/>
    <property type="project" value="EnsemblPlants"/>
</dbReference>
<evidence type="ECO:0000256" key="2">
    <source>
        <dbReference type="ARBA" id="ARBA00022472"/>
    </source>
</evidence>
<organism evidence="4 5">
    <name type="scientific">Manihot esculenta</name>
    <name type="common">Cassava</name>
    <name type="synonym">Jatropha manihot</name>
    <dbReference type="NCBI Taxonomy" id="3983"/>
    <lineage>
        <taxon>Eukaryota</taxon>
        <taxon>Viridiplantae</taxon>
        <taxon>Streptophyta</taxon>
        <taxon>Embryophyta</taxon>
        <taxon>Tracheophyta</taxon>
        <taxon>Spermatophyta</taxon>
        <taxon>Magnoliopsida</taxon>
        <taxon>eudicotyledons</taxon>
        <taxon>Gunneridae</taxon>
        <taxon>Pentapetalae</taxon>
        <taxon>rosids</taxon>
        <taxon>fabids</taxon>
        <taxon>Malpighiales</taxon>
        <taxon>Euphorbiaceae</taxon>
        <taxon>Crotonoideae</taxon>
        <taxon>Manihoteae</taxon>
        <taxon>Manihot</taxon>
    </lineage>
</organism>
<dbReference type="GO" id="GO:0009737">
    <property type="term" value="P:response to abscisic acid"/>
    <property type="evidence" value="ECO:0007669"/>
    <property type="project" value="EnsemblPlants"/>
</dbReference>
<keyword evidence="5" id="KW-1185">Reference proteome</keyword>
<dbReference type="Pfam" id="PF02536">
    <property type="entry name" value="mTERF"/>
    <property type="match status" value="2"/>
</dbReference>
<comment type="similarity">
    <text evidence="1">Belongs to the mTERF family.</text>
</comment>
<dbReference type="GO" id="GO:0003676">
    <property type="term" value="F:nucleic acid binding"/>
    <property type="evidence" value="ECO:0007669"/>
    <property type="project" value="InterPro"/>
</dbReference>
<gene>
    <name evidence="4" type="ORF">MANES_01G271800v8</name>
</gene>
<dbReference type="GO" id="GO:0000262">
    <property type="term" value="C:mitochondrial chromosome"/>
    <property type="evidence" value="ECO:0007669"/>
    <property type="project" value="EnsemblPlants"/>
</dbReference>
<dbReference type="InterPro" id="IPR003690">
    <property type="entry name" value="MTERF"/>
</dbReference>
<dbReference type="PANTHER" id="PTHR13068">
    <property type="entry name" value="CGI-12 PROTEIN-RELATED"/>
    <property type="match status" value="1"/>
</dbReference>
<accession>A0A2C9WPG6</accession>
<dbReference type="PANTHER" id="PTHR13068:SF113">
    <property type="entry name" value="TRANSCRIPTION TERMINATION FACTOR MTEF18, MITOCHONDRIAL"/>
    <property type="match status" value="1"/>
</dbReference>
<dbReference type="GO" id="GO:0009507">
    <property type="term" value="C:chloroplast"/>
    <property type="evidence" value="ECO:0000318"/>
    <property type="project" value="GO_Central"/>
</dbReference>
<dbReference type="FunFam" id="1.25.70.10:FF:000017">
    <property type="entry name" value="Transcription termination factor MTEF18, mitochondrial"/>
    <property type="match status" value="1"/>
</dbReference>
<name>A0A2C9WPG6_MANES</name>
<keyword evidence="2" id="KW-0804">Transcription</keyword>
<dbReference type="GO" id="GO:0009739">
    <property type="term" value="P:response to gibberellin"/>
    <property type="evidence" value="ECO:0007669"/>
    <property type="project" value="EnsemblPlants"/>
</dbReference>